<gene>
    <name evidence="1" type="ORF">DU000_02425</name>
</gene>
<accession>A0A368L7K4</accession>
<sequence>MNRKEIQQHNQKVIEQVCAMLRLKLNTPYRSRIKMGYKELAANLNAMQLLSSRGKLWTFRALYRMMQRQQVALYRLECVLCQ</sequence>
<proteinExistence type="predicted"/>
<organism evidence="1 2">
    <name type="scientific">Parvibium lacunae</name>
    <dbReference type="NCBI Taxonomy" id="1888893"/>
    <lineage>
        <taxon>Bacteria</taxon>
        <taxon>Pseudomonadati</taxon>
        <taxon>Pseudomonadota</taxon>
        <taxon>Betaproteobacteria</taxon>
        <taxon>Burkholderiales</taxon>
        <taxon>Alcaligenaceae</taxon>
        <taxon>Parvibium</taxon>
    </lineage>
</organism>
<reference evidence="1 2" key="1">
    <citation type="journal article" date="2018" name="Int. J. Syst. Evol. Microbiol.">
        <title>Parvibium lacunae gen. nov., sp. nov., a new member of the family Alcaligenaceae isolated from a freshwater pond.</title>
        <authorList>
            <person name="Chen W.M."/>
            <person name="Xie P.B."/>
            <person name="Hsu M.Y."/>
            <person name="Sheu S.Y."/>
        </authorList>
    </citation>
    <scope>NUCLEOTIDE SEQUENCE [LARGE SCALE GENOMIC DNA]</scope>
    <source>
        <strain evidence="1 2">KMB9</strain>
    </source>
</reference>
<evidence type="ECO:0000313" key="2">
    <source>
        <dbReference type="Proteomes" id="UP000252357"/>
    </source>
</evidence>
<keyword evidence="2" id="KW-1185">Reference proteome</keyword>
<dbReference type="EMBL" id="QPGB01000001">
    <property type="protein sequence ID" value="RCS59594.1"/>
    <property type="molecule type" value="Genomic_DNA"/>
</dbReference>
<protein>
    <submittedName>
        <fullName evidence="1">Uncharacterized protein</fullName>
    </submittedName>
</protein>
<dbReference type="AlphaFoldDB" id="A0A368L7K4"/>
<dbReference type="Proteomes" id="UP000252357">
    <property type="component" value="Unassembled WGS sequence"/>
</dbReference>
<name>A0A368L7K4_9BURK</name>
<comment type="caution">
    <text evidence="1">The sequence shown here is derived from an EMBL/GenBank/DDBJ whole genome shotgun (WGS) entry which is preliminary data.</text>
</comment>
<evidence type="ECO:0000313" key="1">
    <source>
        <dbReference type="EMBL" id="RCS59594.1"/>
    </source>
</evidence>